<keyword evidence="4" id="KW-1185">Reference proteome</keyword>
<reference evidence="4" key="1">
    <citation type="journal article" date="2012" name="PLoS Genet.">
        <title>The genomes of the fungal plant pathogens Cladosporium fulvum and Dothistroma septosporum reveal adaptation to different hosts and lifestyles but also signatures of common ancestry.</title>
        <authorList>
            <person name="de Wit P.J.G.M."/>
            <person name="van der Burgt A."/>
            <person name="Oekmen B."/>
            <person name="Stergiopoulos I."/>
            <person name="Abd-Elsalam K.A."/>
            <person name="Aerts A.L."/>
            <person name="Bahkali A.H."/>
            <person name="Beenen H.G."/>
            <person name="Chettri P."/>
            <person name="Cox M.P."/>
            <person name="Datema E."/>
            <person name="de Vries R.P."/>
            <person name="Dhillon B."/>
            <person name="Ganley A.R."/>
            <person name="Griffiths S.A."/>
            <person name="Guo Y."/>
            <person name="Hamelin R.C."/>
            <person name="Henrissat B."/>
            <person name="Kabir M.S."/>
            <person name="Jashni M.K."/>
            <person name="Kema G."/>
            <person name="Klaubauf S."/>
            <person name="Lapidus A."/>
            <person name="Levasseur A."/>
            <person name="Lindquist E."/>
            <person name="Mehrabi R."/>
            <person name="Ohm R.A."/>
            <person name="Owen T.J."/>
            <person name="Salamov A."/>
            <person name="Schwelm A."/>
            <person name="Schijlen E."/>
            <person name="Sun H."/>
            <person name="van den Burg H.A."/>
            <person name="van Ham R.C.H.J."/>
            <person name="Zhang S."/>
            <person name="Goodwin S.B."/>
            <person name="Grigoriev I.V."/>
            <person name="Collemare J."/>
            <person name="Bradshaw R.E."/>
        </authorList>
    </citation>
    <scope>NUCLEOTIDE SEQUENCE [LARGE SCALE GENOMIC DNA]</scope>
    <source>
        <strain evidence="4">NZE10 / CBS 128990</strain>
    </source>
</reference>
<feature type="transmembrane region" description="Helical" evidence="2">
    <location>
        <begin position="76"/>
        <end position="96"/>
    </location>
</feature>
<evidence type="ECO:0000313" key="4">
    <source>
        <dbReference type="Proteomes" id="UP000016933"/>
    </source>
</evidence>
<dbReference type="eggNOG" id="ENOG502SPZ1">
    <property type="taxonomic scope" value="Eukaryota"/>
</dbReference>
<organism evidence="3 4">
    <name type="scientific">Dothistroma septosporum (strain NZE10 / CBS 128990)</name>
    <name type="common">Red band needle blight fungus</name>
    <name type="synonym">Mycosphaerella pini</name>
    <dbReference type="NCBI Taxonomy" id="675120"/>
    <lineage>
        <taxon>Eukaryota</taxon>
        <taxon>Fungi</taxon>
        <taxon>Dikarya</taxon>
        <taxon>Ascomycota</taxon>
        <taxon>Pezizomycotina</taxon>
        <taxon>Dothideomycetes</taxon>
        <taxon>Dothideomycetidae</taxon>
        <taxon>Mycosphaerellales</taxon>
        <taxon>Mycosphaerellaceae</taxon>
        <taxon>Dothistroma</taxon>
    </lineage>
</organism>
<keyword evidence="2" id="KW-1133">Transmembrane helix</keyword>
<evidence type="ECO:0000313" key="3">
    <source>
        <dbReference type="EMBL" id="EME45066.1"/>
    </source>
</evidence>
<dbReference type="EMBL" id="KB446538">
    <property type="protein sequence ID" value="EME45066.1"/>
    <property type="molecule type" value="Genomic_DNA"/>
</dbReference>
<feature type="compositionally biased region" description="Basic and acidic residues" evidence="1">
    <location>
        <begin position="188"/>
        <end position="203"/>
    </location>
</feature>
<feature type="non-terminal residue" evidence="3">
    <location>
        <position position="217"/>
    </location>
</feature>
<keyword evidence="2" id="KW-0812">Transmembrane</keyword>
<dbReference type="STRING" id="675120.N1PNS2"/>
<dbReference type="HOGENOM" id="CLU_1274916_0_0_1"/>
<gene>
    <name evidence="3" type="ORF">DOTSEDRAFT_129026</name>
</gene>
<dbReference type="Proteomes" id="UP000016933">
    <property type="component" value="Unassembled WGS sequence"/>
</dbReference>
<sequence length="217" mass="23785">MAPTAPALGFLLVSRSVKGTDSISDIQQSSLELDQRDTIASNLFRRATSALVPRADSDVKHGSGTIDPSSINNGGFFALFAILGVAMVLAAIWFFFWAKNGGFRFQEGDWDDYKSTVLRRKGPDGKTLSNATKSTKLGGGTIAGSQHYAWAKNAARSVVGRDEKGRKGMTEARTEPDLERGHGHHSQRYRDRDVRQYKKERPARVGGLNREADGSHF</sequence>
<reference evidence="3 4" key="2">
    <citation type="journal article" date="2012" name="PLoS Pathog.">
        <title>Diverse lifestyles and strategies of plant pathogenesis encoded in the genomes of eighteen Dothideomycetes fungi.</title>
        <authorList>
            <person name="Ohm R.A."/>
            <person name="Feau N."/>
            <person name="Henrissat B."/>
            <person name="Schoch C.L."/>
            <person name="Horwitz B.A."/>
            <person name="Barry K.W."/>
            <person name="Condon B.J."/>
            <person name="Copeland A.C."/>
            <person name="Dhillon B."/>
            <person name="Glaser F."/>
            <person name="Hesse C.N."/>
            <person name="Kosti I."/>
            <person name="LaButti K."/>
            <person name="Lindquist E.A."/>
            <person name="Lucas S."/>
            <person name="Salamov A.A."/>
            <person name="Bradshaw R.E."/>
            <person name="Ciuffetti L."/>
            <person name="Hamelin R.C."/>
            <person name="Kema G.H.J."/>
            <person name="Lawrence C."/>
            <person name="Scott J.A."/>
            <person name="Spatafora J.W."/>
            <person name="Turgeon B.G."/>
            <person name="de Wit P.J.G.M."/>
            <person name="Zhong S."/>
            <person name="Goodwin S.B."/>
            <person name="Grigoriev I.V."/>
        </authorList>
    </citation>
    <scope>NUCLEOTIDE SEQUENCE [LARGE SCALE GENOMIC DNA]</scope>
    <source>
        <strain evidence="4">NZE10 / CBS 128990</strain>
    </source>
</reference>
<feature type="region of interest" description="Disordered" evidence="1">
    <location>
        <begin position="159"/>
        <end position="217"/>
    </location>
</feature>
<dbReference type="OrthoDB" id="5393404at2759"/>
<evidence type="ECO:0000256" key="1">
    <source>
        <dbReference type="SAM" id="MobiDB-lite"/>
    </source>
</evidence>
<dbReference type="AlphaFoldDB" id="N1PNS2"/>
<evidence type="ECO:0000256" key="2">
    <source>
        <dbReference type="SAM" id="Phobius"/>
    </source>
</evidence>
<feature type="compositionally biased region" description="Basic and acidic residues" evidence="1">
    <location>
        <begin position="159"/>
        <end position="181"/>
    </location>
</feature>
<protein>
    <submittedName>
        <fullName evidence="3">Uncharacterized protein</fullName>
    </submittedName>
</protein>
<proteinExistence type="predicted"/>
<name>N1PNS2_DOTSN</name>
<keyword evidence="2" id="KW-0472">Membrane</keyword>
<accession>N1PNS2</accession>